<dbReference type="InterPro" id="IPR004089">
    <property type="entry name" value="MCPsignal_dom"/>
</dbReference>
<dbReference type="PROSITE" id="PS50111">
    <property type="entry name" value="CHEMOTAXIS_TRANSDUC_2"/>
    <property type="match status" value="1"/>
</dbReference>
<dbReference type="GO" id="GO:0007165">
    <property type="term" value="P:signal transduction"/>
    <property type="evidence" value="ECO:0007669"/>
    <property type="project" value="UniProtKB-KW"/>
</dbReference>
<gene>
    <name evidence="6" type="ORF">D7S89_12780</name>
</gene>
<evidence type="ECO:0000256" key="1">
    <source>
        <dbReference type="ARBA" id="ARBA00004370"/>
    </source>
</evidence>
<evidence type="ECO:0000313" key="6">
    <source>
        <dbReference type="EMBL" id="RKP48206.1"/>
    </source>
</evidence>
<protein>
    <submittedName>
        <fullName evidence="6">Chemotaxis protein</fullName>
    </submittedName>
</protein>
<dbReference type="SUPFAM" id="SSF58104">
    <property type="entry name" value="Methyl-accepting chemotaxis protein (MCP) signaling domain"/>
    <property type="match status" value="1"/>
</dbReference>
<dbReference type="FunFam" id="1.10.287.950:FF:000001">
    <property type="entry name" value="Methyl-accepting chemotaxis sensory transducer"/>
    <property type="match status" value="1"/>
</dbReference>
<dbReference type="SMART" id="SM00283">
    <property type="entry name" value="MA"/>
    <property type="match status" value="1"/>
</dbReference>
<dbReference type="AlphaFoldDB" id="A0A494XHX1"/>
<keyword evidence="7" id="KW-1185">Reference proteome</keyword>
<dbReference type="PANTHER" id="PTHR43531">
    <property type="entry name" value="PROTEIN ICFG"/>
    <property type="match status" value="1"/>
</dbReference>
<dbReference type="RefSeq" id="WP_121278057.1">
    <property type="nucleotide sequence ID" value="NZ_RBZV01000004.1"/>
</dbReference>
<dbReference type="GO" id="GO:0004888">
    <property type="term" value="F:transmembrane signaling receptor activity"/>
    <property type="evidence" value="ECO:0007669"/>
    <property type="project" value="TreeGrafter"/>
</dbReference>
<evidence type="ECO:0000256" key="2">
    <source>
        <dbReference type="ARBA" id="ARBA00022481"/>
    </source>
</evidence>
<evidence type="ECO:0000259" key="5">
    <source>
        <dbReference type="PROSITE" id="PS50111"/>
    </source>
</evidence>
<comment type="subcellular location">
    <subcellularLocation>
        <location evidence="1">Membrane</location>
    </subcellularLocation>
</comment>
<dbReference type="PANTHER" id="PTHR43531:SF14">
    <property type="entry name" value="METHYL-ACCEPTING CHEMOTAXIS PROTEIN I-RELATED"/>
    <property type="match status" value="1"/>
</dbReference>
<sequence>MRFDRKLIVCSAVPAAIFMVAVSTSIWGSMRTQSEFEHYIGVDQKISGGLEEMYAQGLQMGQALRNVLLKPTDAQGFRNLDDAEKQYATVAAETATYARDTSEAATLDALSKLRDEHRSAQQKVLLAIRGNDLTHAGELLVNEETPAWRRLRGELVKDIKRSQAHTEEVRTEAITHAQNAVRLALVLALAALLSAFAMVRLLTRTVRTEIGGDPDDARTALKGLASGDLATSIALHANDRTSMMASLNAMREHLASLISNIKATAESISAASDEIAESSLNLSQRTEEQAASLEETAASMEQLTTTVKQNAENAREATTLAAAAADIADQCHAVVGQMLATMADITTNSTKIADITALIEGIAFQTNILALNAAVEAARAGEHGRGFAVVASEVRSLAQRSSNASKDIKTLIQSSAQTVEAGSVHAREVGRFTEEVQQAIRRVASINGEISTASHEQGIGIEQVNQAIGQMDQVTQQNAALVSEAAGAAQSMNTRANQLREAAVVFKLPKNRH</sequence>
<comment type="caution">
    <text evidence="6">The sequence shown here is derived from an EMBL/GenBank/DDBJ whole genome shotgun (WGS) entry which is preliminary data.</text>
</comment>
<organism evidence="6 7">
    <name type="scientific">Trinickia fusca</name>
    <dbReference type="NCBI Taxonomy" id="2419777"/>
    <lineage>
        <taxon>Bacteria</taxon>
        <taxon>Pseudomonadati</taxon>
        <taxon>Pseudomonadota</taxon>
        <taxon>Betaproteobacteria</taxon>
        <taxon>Burkholderiales</taxon>
        <taxon>Burkholderiaceae</taxon>
        <taxon>Trinickia</taxon>
    </lineage>
</organism>
<keyword evidence="2" id="KW-0488">Methylation</keyword>
<dbReference type="Gene3D" id="1.10.287.950">
    <property type="entry name" value="Methyl-accepting chemotaxis protein"/>
    <property type="match status" value="1"/>
</dbReference>
<dbReference type="Pfam" id="PF00015">
    <property type="entry name" value="MCPsignal"/>
    <property type="match status" value="1"/>
</dbReference>
<dbReference type="GO" id="GO:0005886">
    <property type="term" value="C:plasma membrane"/>
    <property type="evidence" value="ECO:0007669"/>
    <property type="project" value="TreeGrafter"/>
</dbReference>
<comment type="similarity">
    <text evidence="3">Belongs to the methyl-accepting chemotaxis (MCP) protein family.</text>
</comment>
<name>A0A494XHX1_9BURK</name>
<accession>A0A494XHX1</accession>
<dbReference type="Proteomes" id="UP000280434">
    <property type="component" value="Unassembled WGS sequence"/>
</dbReference>
<evidence type="ECO:0000313" key="7">
    <source>
        <dbReference type="Proteomes" id="UP000280434"/>
    </source>
</evidence>
<evidence type="ECO:0000256" key="3">
    <source>
        <dbReference type="ARBA" id="ARBA00029447"/>
    </source>
</evidence>
<dbReference type="GO" id="GO:0006935">
    <property type="term" value="P:chemotaxis"/>
    <property type="evidence" value="ECO:0007669"/>
    <property type="project" value="TreeGrafter"/>
</dbReference>
<evidence type="ECO:0000256" key="4">
    <source>
        <dbReference type="PROSITE-ProRule" id="PRU00284"/>
    </source>
</evidence>
<keyword evidence="4" id="KW-0807">Transducer</keyword>
<proteinExistence type="inferred from homology"/>
<reference evidence="6 7" key="1">
    <citation type="submission" date="2018-10" db="EMBL/GenBank/DDBJ databases">
        <title>Paraburkholderia sp. 7MK8-2, isolated from soil.</title>
        <authorList>
            <person name="Gao Z.-H."/>
            <person name="Qiu L.-H."/>
        </authorList>
    </citation>
    <scope>NUCLEOTIDE SEQUENCE [LARGE SCALE GENOMIC DNA]</scope>
    <source>
        <strain evidence="6 7">7MK8-2</strain>
    </source>
</reference>
<dbReference type="EMBL" id="RBZV01000004">
    <property type="protein sequence ID" value="RKP48206.1"/>
    <property type="molecule type" value="Genomic_DNA"/>
</dbReference>
<feature type="domain" description="Methyl-accepting transducer" evidence="5">
    <location>
        <begin position="264"/>
        <end position="493"/>
    </location>
</feature>
<dbReference type="InterPro" id="IPR051310">
    <property type="entry name" value="MCP_chemotaxis"/>
</dbReference>